<accession>A0A484FHA1</accession>
<dbReference type="GO" id="GO:0016020">
    <property type="term" value="C:membrane"/>
    <property type="evidence" value="ECO:0007669"/>
    <property type="project" value="TreeGrafter"/>
</dbReference>
<feature type="compositionally biased region" description="Basic and acidic residues" evidence="1">
    <location>
        <begin position="20"/>
        <end position="38"/>
    </location>
</feature>
<feature type="transmembrane region" description="Helical" evidence="2">
    <location>
        <begin position="313"/>
        <end position="338"/>
    </location>
</feature>
<evidence type="ECO:0000313" key="4">
    <source>
        <dbReference type="EMBL" id="TDZ17829.1"/>
    </source>
</evidence>
<evidence type="ECO:0000313" key="5">
    <source>
        <dbReference type="Proteomes" id="UP000014480"/>
    </source>
</evidence>
<feature type="transmembrane region" description="Helical" evidence="2">
    <location>
        <begin position="272"/>
        <end position="292"/>
    </location>
</feature>
<dbReference type="OrthoDB" id="2140105at2759"/>
<keyword evidence="5" id="KW-1185">Reference proteome</keyword>
<gene>
    <name evidence="4" type="primary">SNG1-1</name>
    <name evidence="4" type="ORF">Cob_v009255</name>
</gene>
<dbReference type="PANTHER" id="PTHR34814">
    <property type="entry name" value="NITROSOGUANIDINE RESISTANCE PROTEIN SNG1"/>
    <property type="match status" value="1"/>
</dbReference>
<name>A0A484FHA1_COLOR</name>
<feature type="compositionally biased region" description="Polar residues" evidence="1">
    <location>
        <begin position="7"/>
        <end position="17"/>
    </location>
</feature>
<keyword evidence="2" id="KW-0472">Membrane</keyword>
<sequence>MADSPGERQTATSSSANGGHPKEDRHHEDVEKAFSEHHRQPHHAVGFWDPSMRKVRAHVIRLWLQTIAILFTFILAVLSLYWAVLFRTEANLRSLVVHVVDFDGQLAPYDTVQPLVGPVVTQIVQQTLEKPGPSLGWTILPPSHFNNDPMAVRMGVYDWDSWSAVVVHANATAALQEAVATGDANYSPSGSLQIITQTARDQTTFQSDIQQYLTQFTEQFVQQFGKQWGQMVMSNTSLSRENLARAPLAVNPGVAPLMIDLRPFKPSTATPAVSIGLIYLIIMAFFSFSFFLPIHSKYIQPQGHPPLKFWQLIVWRWFATMVAYLLISLSYSLISLAFQLPFGAPPTSPTEPAPLSGATAYGRGTFPVYWMLNFAGMSALGLACENVAMLIGQPWTALWLIFWVITNVSSSFYAIDLSPGFYHWGYAWPLHHVVEGSRQLLFNLHSKIGLNFGVLFAWAAVNTVLFPFCCYFMRWKTEHDKRKAERDKDRYVVETEDGSEEEGNEINTVTKELYFKTRVYPHHLRVYSAATPRPTVDPAPWSGPRLLNPNGRLHEFPLPAASFPHSPSVNLSSPQWCLDRDVECAYVPARRPPRLLAHPDAPQAVQEVPSPWDLTQPWTVGQLAGVTLSSEHSVGGLDPSIFTPEASGSNGTASLPPSASYSSSSTSLPCIDPTASNPDSELRIRQLTPSTERLCWFLVSPSWEIDYQQEPSSAIPPAAVFTNFVRGLQSWLSRFLRKGHNPFIHRHLYSAANMPRCMQDAYAAIAVAQNVTPDNEHVVDSASSTYVLDLLASSHSAEDRCLSLLSTREHLVRTQALLIHLLLSLFSPSIPRRAKAESLIDTLRAWARQMWDSATLDASTTSAAYPNTLSLTEPCAQDGNEVVPGLYRAFVLSESIRRTFLLTSIATGVYSSLQQTWQHSCHGDVCITARAGLWDAASSARWEAVARKEDPLFMHSLQGYSMAERGVPAADVDEFARLLFTVMWGLEKVERWVISTVSNAASPASNDEPVRLVSRQHQREPHPKVTPPSGGEPARDEALPVSAREHPQVAAGPGEGEVVVELEVAEDFVEELGWEIYKPGLLGWSFRRLAQYPRPERRRLLGLQGCGGRKRGSLAKEGKGLNLPLEEVEEMITGSCAGSQNVSDEEKKIGSLK</sequence>
<dbReference type="PANTHER" id="PTHR34814:SF1">
    <property type="entry name" value="NITROSOGUANIDINE RESISTANCE PROTEIN SNG1"/>
    <property type="match status" value="1"/>
</dbReference>
<dbReference type="AlphaFoldDB" id="A0A484FHA1"/>
<dbReference type="InterPro" id="IPR053001">
    <property type="entry name" value="MNNG_permease-like"/>
</dbReference>
<feature type="compositionally biased region" description="Low complexity" evidence="1">
    <location>
        <begin position="652"/>
        <end position="668"/>
    </location>
</feature>
<dbReference type="EMBL" id="AMCV02000026">
    <property type="protein sequence ID" value="TDZ17829.1"/>
    <property type="molecule type" value="Genomic_DNA"/>
</dbReference>
<proteinExistence type="predicted"/>
<feature type="transmembrane region" description="Helical" evidence="2">
    <location>
        <begin position="395"/>
        <end position="415"/>
    </location>
</feature>
<reference evidence="5" key="2">
    <citation type="journal article" date="2019" name="Mol. Plant Microbe Interact.">
        <title>Genome sequence resources for four phytopathogenic fungi from the Colletotrichum orbiculare species complex.</title>
        <authorList>
            <person name="Gan P."/>
            <person name="Tsushima A."/>
            <person name="Narusaka M."/>
            <person name="Narusaka Y."/>
            <person name="Takano Y."/>
            <person name="Kubo Y."/>
            <person name="Shirasu K."/>
        </authorList>
    </citation>
    <scope>GENOME REANNOTATION</scope>
    <source>
        <strain evidence="5">104-T / ATCC 96160 / CBS 514.97 / LARS 414 / MAFF 240422</strain>
    </source>
</reference>
<feature type="domain" description="DUF3533" evidence="3">
    <location>
        <begin position="69"/>
        <end position="464"/>
    </location>
</feature>
<feature type="transmembrane region" description="Helical" evidence="2">
    <location>
        <begin position="62"/>
        <end position="84"/>
    </location>
</feature>
<feature type="transmembrane region" description="Helical" evidence="2">
    <location>
        <begin position="448"/>
        <end position="473"/>
    </location>
</feature>
<dbReference type="STRING" id="1213857.A0A484FHA1"/>
<dbReference type="Proteomes" id="UP000014480">
    <property type="component" value="Unassembled WGS sequence"/>
</dbReference>
<comment type="caution">
    <text evidence="4">The sequence shown here is derived from an EMBL/GenBank/DDBJ whole genome shotgun (WGS) entry which is preliminary data.</text>
</comment>
<evidence type="ECO:0000256" key="2">
    <source>
        <dbReference type="SAM" id="Phobius"/>
    </source>
</evidence>
<evidence type="ECO:0000259" key="3">
    <source>
        <dbReference type="Pfam" id="PF12051"/>
    </source>
</evidence>
<dbReference type="InterPro" id="IPR022703">
    <property type="entry name" value="DUF3533"/>
</dbReference>
<feature type="region of interest" description="Disordered" evidence="1">
    <location>
        <begin position="1"/>
        <end position="38"/>
    </location>
</feature>
<feature type="region of interest" description="Disordered" evidence="1">
    <location>
        <begin position="639"/>
        <end position="679"/>
    </location>
</feature>
<evidence type="ECO:0000256" key="1">
    <source>
        <dbReference type="SAM" id="MobiDB-lite"/>
    </source>
</evidence>
<keyword evidence="2" id="KW-1133">Transmembrane helix</keyword>
<feature type="transmembrane region" description="Helical" evidence="2">
    <location>
        <begin position="368"/>
        <end position="388"/>
    </location>
</feature>
<protein>
    <submittedName>
        <fullName evidence="4">Nitrosoguanidine resistance protein SNG1</fullName>
    </submittedName>
</protein>
<feature type="region of interest" description="Disordered" evidence="1">
    <location>
        <begin position="1001"/>
        <end position="1038"/>
    </location>
</feature>
<keyword evidence="2" id="KW-0812">Transmembrane</keyword>
<organism evidence="4 5">
    <name type="scientific">Colletotrichum orbiculare (strain 104-T / ATCC 96160 / CBS 514.97 / LARS 414 / MAFF 240422)</name>
    <name type="common">Cucumber anthracnose fungus</name>
    <name type="synonym">Colletotrichum lagenarium</name>
    <dbReference type="NCBI Taxonomy" id="1213857"/>
    <lineage>
        <taxon>Eukaryota</taxon>
        <taxon>Fungi</taxon>
        <taxon>Dikarya</taxon>
        <taxon>Ascomycota</taxon>
        <taxon>Pezizomycotina</taxon>
        <taxon>Sordariomycetes</taxon>
        <taxon>Hypocreomycetidae</taxon>
        <taxon>Glomerellales</taxon>
        <taxon>Glomerellaceae</taxon>
        <taxon>Colletotrichum</taxon>
        <taxon>Colletotrichum orbiculare species complex</taxon>
    </lineage>
</organism>
<dbReference type="Pfam" id="PF12051">
    <property type="entry name" value="DUF3533"/>
    <property type="match status" value="1"/>
</dbReference>
<reference evidence="5" key="1">
    <citation type="journal article" date="2013" name="New Phytol.">
        <title>Comparative genomic and transcriptomic analyses reveal the hemibiotrophic stage shift of Colletotrichum fungi.</title>
        <authorList>
            <person name="Gan P."/>
            <person name="Ikeda K."/>
            <person name="Irieda H."/>
            <person name="Narusaka M."/>
            <person name="O'Connell R.J."/>
            <person name="Narusaka Y."/>
            <person name="Takano Y."/>
            <person name="Kubo Y."/>
            <person name="Shirasu K."/>
        </authorList>
    </citation>
    <scope>NUCLEOTIDE SEQUENCE [LARGE SCALE GENOMIC DNA]</scope>
    <source>
        <strain evidence="5">104-T / ATCC 96160 / CBS 514.97 / LARS 414 / MAFF 240422</strain>
    </source>
</reference>